<keyword evidence="2" id="KW-1185">Reference proteome</keyword>
<dbReference type="RefSeq" id="WP_184384830.1">
    <property type="nucleotide sequence ID" value="NZ_JACIDJ010000004.1"/>
</dbReference>
<proteinExistence type="predicted"/>
<evidence type="ECO:0000313" key="2">
    <source>
        <dbReference type="Proteomes" id="UP000553193"/>
    </source>
</evidence>
<accession>A0A840AB88</accession>
<name>A0A840AB88_9PROT</name>
<sequence length="270" mass="29940">MADDLMASSLPLQATMGFADVRGRRIAGWFMPRTQQQEAAVVEILVDGERLCRIPAKERWNGPLPVAATHVFCGFHAMLPQEGDVSRHVVVRVEGGPVLLDRKVSLGFFHKAHLEGKVYDGRRLEGWAWHPGAGRRVEIEVTFDDEPAFVVRTDRYRRDLHEIGFGEAMFGYSIELKHPFVPPNARLAILRSGGLVREIRLEPQDADIIRGSHDGLSARLFVPAPDHIVTIWGACRSCQTLSRSPLRLSCATATLPSAARSNPPLPKSSN</sequence>
<reference evidence="1 2" key="1">
    <citation type="submission" date="2020-08" db="EMBL/GenBank/DDBJ databases">
        <title>Genomic Encyclopedia of Type Strains, Phase IV (KMG-IV): sequencing the most valuable type-strain genomes for metagenomic binning, comparative biology and taxonomic classification.</title>
        <authorList>
            <person name="Goeker M."/>
        </authorList>
    </citation>
    <scope>NUCLEOTIDE SEQUENCE [LARGE SCALE GENOMIC DNA]</scope>
    <source>
        <strain evidence="1 2">DSM 19979</strain>
    </source>
</reference>
<dbReference type="Proteomes" id="UP000553193">
    <property type="component" value="Unassembled WGS sequence"/>
</dbReference>
<protein>
    <submittedName>
        <fullName evidence="1">Uncharacterized protein</fullName>
    </submittedName>
</protein>
<comment type="caution">
    <text evidence="1">The sequence shown here is derived from an EMBL/GenBank/DDBJ whole genome shotgun (WGS) entry which is preliminary data.</text>
</comment>
<organism evidence="1 2">
    <name type="scientific">Roseococcus suduntuyensis</name>
    <dbReference type="NCBI Taxonomy" id="455361"/>
    <lineage>
        <taxon>Bacteria</taxon>
        <taxon>Pseudomonadati</taxon>
        <taxon>Pseudomonadota</taxon>
        <taxon>Alphaproteobacteria</taxon>
        <taxon>Acetobacterales</taxon>
        <taxon>Roseomonadaceae</taxon>
        <taxon>Roseococcus</taxon>
    </lineage>
</organism>
<gene>
    <name evidence="1" type="ORF">GGQ83_002696</name>
</gene>
<dbReference type="AlphaFoldDB" id="A0A840AB88"/>
<dbReference type="EMBL" id="JACIDJ010000004">
    <property type="protein sequence ID" value="MBB3899248.1"/>
    <property type="molecule type" value="Genomic_DNA"/>
</dbReference>
<evidence type="ECO:0000313" key="1">
    <source>
        <dbReference type="EMBL" id="MBB3899248.1"/>
    </source>
</evidence>